<dbReference type="PROSITE" id="PS01295">
    <property type="entry name" value="ISPD"/>
    <property type="match status" value="1"/>
</dbReference>
<dbReference type="eggNOG" id="COG1211">
    <property type="taxonomic scope" value="Bacteria"/>
</dbReference>
<evidence type="ECO:0000256" key="2">
    <source>
        <dbReference type="ARBA" id="ARBA00022695"/>
    </source>
</evidence>
<dbReference type="Pfam" id="PF01128">
    <property type="entry name" value="IspD"/>
    <property type="match status" value="1"/>
</dbReference>
<gene>
    <name evidence="3" type="primary">ispD</name>
    <name evidence="3" type="ORF">STAIW_v1c00200</name>
</gene>
<protein>
    <submittedName>
        <fullName evidence="3">2-C-methyl-D-erythritol 4-phosphate cytidylyltransferase</fullName>
    </submittedName>
</protein>
<evidence type="ECO:0000313" key="3">
    <source>
        <dbReference type="EMBL" id="AGR40717.1"/>
    </source>
</evidence>
<dbReference type="Proteomes" id="UP000014984">
    <property type="component" value="Chromosome"/>
</dbReference>
<dbReference type="PATRIC" id="fig|1276220.3.peg.19"/>
<dbReference type="InterPro" id="IPR018294">
    <property type="entry name" value="ISPD_synthase_CS"/>
</dbReference>
<keyword evidence="2 3" id="KW-0548">Nucleotidyltransferase</keyword>
<keyword evidence="1 3" id="KW-0808">Transferase</keyword>
<dbReference type="EMBL" id="CP005074">
    <property type="protein sequence ID" value="AGR40717.1"/>
    <property type="molecule type" value="Genomic_DNA"/>
</dbReference>
<dbReference type="PANTHER" id="PTHR32125:SF4">
    <property type="entry name" value="2-C-METHYL-D-ERYTHRITOL 4-PHOSPHATE CYTIDYLYLTRANSFERASE, CHLOROPLASTIC"/>
    <property type="match status" value="1"/>
</dbReference>
<dbReference type="HOGENOM" id="CLU_061281_2_2_14"/>
<dbReference type="GO" id="GO:0008299">
    <property type="term" value="P:isoprenoid biosynthetic process"/>
    <property type="evidence" value="ECO:0007669"/>
    <property type="project" value="InterPro"/>
</dbReference>
<dbReference type="AlphaFoldDB" id="S5LYJ6"/>
<reference evidence="3 4" key="1">
    <citation type="journal article" date="2013" name="Genome Biol. Evol.">
        <title>Comparison of metabolic capacities and inference of gene content evolution in mosquito-associated Spiroplasma diminutum and S. taiwanense.</title>
        <authorList>
            <person name="Lo W.S."/>
            <person name="Ku C."/>
            <person name="Chen L.L."/>
            <person name="Chang T.H."/>
            <person name="Kuo C.H."/>
        </authorList>
    </citation>
    <scope>NUCLEOTIDE SEQUENCE [LARGE SCALE GENOMIC DNA]</scope>
    <source>
        <strain evidence="3">CT-1</strain>
    </source>
</reference>
<dbReference type="OrthoDB" id="9806837at2"/>
<dbReference type="CDD" id="cd02516">
    <property type="entry name" value="CDP-ME_synthetase"/>
    <property type="match status" value="1"/>
</dbReference>
<dbReference type="InterPro" id="IPR034683">
    <property type="entry name" value="IspD/TarI"/>
</dbReference>
<evidence type="ECO:0000313" key="4">
    <source>
        <dbReference type="Proteomes" id="UP000014984"/>
    </source>
</evidence>
<evidence type="ECO:0000256" key="1">
    <source>
        <dbReference type="ARBA" id="ARBA00022679"/>
    </source>
</evidence>
<dbReference type="Gene3D" id="3.90.550.10">
    <property type="entry name" value="Spore Coat Polysaccharide Biosynthesis Protein SpsA, Chain A"/>
    <property type="match status" value="1"/>
</dbReference>
<organism evidence="3 4">
    <name type="scientific">Spiroplasma taiwanense CT-1</name>
    <dbReference type="NCBI Taxonomy" id="1276220"/>
    <lineage>
        <taxon>Bacteria</taxon>
        <taxon>Bacillati</taxon>
        <taxon>Mycoplasmatota</taxon>
        <taxon>Mollicutes</taxon>
        <taxon>Entomoplasmatales</taxon>
        <taxon>Spiroplasmataceae</taxon>
        <taxon>Spiroplasma</taxon>
    </lineage>
</organism>
<dbReference type="SUPFAM" id="SSF53448">
    <property type="entry name" value="Nucleotide-diphospho-sugar transferases"/>
    <property type="match status" value="1"/>
</dbReference>
<proteinExistence type="predicted"/>
<dbReference type="GO" id="GO:0050518">
    <property type="term" value="F:2-C-methyl-D-erythritol 4-phosphate cytidylyltransferase activity"/>
    <property type="evidence" value="ECO:0007669"/>
    <property type="project" value="TreeGrafter"/>
</dbReference>
<sequence length="209" mass="24193">MISLIIVANGSSVRFGENKMLVKLKDEFLILKTIKNFLDFNEIDQIILVSNDQIFNVVNLKEVEKVYGGLTRSESVQKGLEKVRNDFVIIHDGARPFTSKKLIKKLIQNLKPNIAVIPILKITNCLKKISNNKIKTVDREQYFISQTPQGFYTKLIIDCYKNFNRDWFDDSQAIEENNGKLILIEGDKKNIKITFKEDIETNLFFAKKM</sequence>
<name>S5LYJ6_9MOLU</name>
<accession>S5LYJ6</accession>
<dbReference type="RefSeq" id="WP_020833856.1">
    <property type="nucleotide sequence ID" value="NC_021846.1"/>
</dbReference>
<dbReference type="STRING" id="1276220.STAIW_v1c00200"/>
<dbReference type="InterPro" id="IPR029044">
    <property type="entry name" value="Nucleotide-diphossugar_trans"/>
</dbReference>
<dbReference type="InterPro" id="IPR050088">
    <property type="entry name" value="IspD/TarI_cytidylyltransf_bact"/>
</dbReference>
<dbReference type="KEGG" id="stai:STAIW_v1c00200"/>
<dbReference type="PANTHER" id="PTHR32125">
    <property type="entry name" value="2-C-METHYL-D-ERYTHRITOL 4-PHOSPHATE CYTIDYLYLTRANSFERASE, CHLOROPLASTIC"/>
    <property type="match status" value="1"/>
</dbReference>
<keyword evidence="4" id="KW-1185">Reference proteome</keyword>